<name>A0ABX4YDU2_9LEPT</name>
<dbReference type="InterPro" id="IPR005532">
    <property type="entry name" value="SUMF_dom"/>
</dbReference>
<comment type="caution">
    <text evidence="2">The sequence shown here is derived from an EMBL/GenBank/DDBJ whole genome shotgun (WGS) entry which is preliminary data.</text>
</comment>
<dbReference type="InterPro" id="IPR016187">
    <property type="entry name" value="CTDL_fold"/>
</dbReference>
<dbReference type="InterPro" id="IPR042095">
    <property type="entry name" value="SUMF_sf"/>
</dbReference>
<keyword evidence="3" id="KW-1185">Reference proteome</keyword>
<dbReference type="PANTHER" id="PTHR23150">
    <property type="entry name" value="SULFATASE MODIFYING FACTOR 1, 2"/>
    <property type="match status" value="1"/>
</dbReference>
<reference evidence="2" key="1">
    <citation type="submission" date="2018-01" db="EMBL/GenBank/DDBJ databases">
        <title>Genomic characterization of Leptospira inadai serogroup Lyme isolated from captured rat in Brazil and comparative analysis with human reference strain.</title>
        <authorList>
            <person name="Moreno L.Z."/>
            <person name="Loureiro A.P."/>
            <person name="Miraglia F."/>
            <person name="Kremer F.S."/>
            <person name="Eslabao M.R."/>
            <person name="Dellagostin O.A."/>
            <person name="Lilenbaum W."/>
            <person name="Moreno A.M."/>
        </authorList>
    </citation>
    <scope>NUCLEOTIDE SEQUENCE [LARGE SCALE GENOMIC DNA]</scope>
    <source>
        <strain evidence="2">M34/99</strain>
    </source>
</reference>
<proteinExistence type="predicted"/>
<evidence type="ECO:0000259" key="1">
    <source>
        <dbReference type="Pfam" id="PF03781"/>
    </source>
</evidence>
<gene>
    <name evidence="2" type="ORF">BES34_019015</name>
</gene>
<dbReference type="EMBL" id="MCRM02000030">
    <property type="protein sequence ID" value="PNV72575.1"/>
    <property type="molecule type" value="Genomic_DNA"/>
</dbReference>
<dbReference type="SUPFAM" id="SSF56436">
    <property type="entry name" value="C-type lectin-like"/>
    <property type="match status" value="1"/>
</dbReference>
<dbReference type="Pfam" id="PF03781">
    <property type="entry name" value="FGE-sulfatase"/>
    <property type="match status" value="1"/>
</dbReference>
<organism evidence="2 3">
    <name type="scientific">Leptospira inadai serovar Lyme</name>
    <dbReference type="NCBI Taxonomy" id="293084"/>
    <lineage>
        <taxon>Bacteria</taxon>
        <taxon>Pseudomonadati</taxon>
        <taxon>Spirochaetota</taxon>
        <taxon>Spirochaetia</taxon>
        <taxon>Leptospirales</taxon>
        <taxon>Leptospiraceae</taxon>
        <taxon>Leptospira</taxon>
    </lineage>
</organism>
<accession>A0ABX4YDU2</accession>
<protein>
    <submittedName>
        <fullName evidence="2">Sulfatase</fullName>
    </submittedName>
</protein>
<dbReference type="RefSeq" id="WP_010415864.1">
    <property type="nucleotide sequence ID" value="NZ_MCRM02000030.1"/>
</dbReference>
<dbReference type="InterPro" id="IPR051043">
    <property type="entry name" value="Sulfatase_Mod_Factor_Kinase"/>
</dbReference>
<dbReference type="Proteomes" id="UP000094669">
    <property type="component" value="Unassembled WGS sequence"/>
</dbReference>
<evidence type="ECO:0000313" key="3">
    <source>
        <dbReference type="Proteomes" id="UP000094669"/>
    </source>
</evidence>
<dbReference type="PANTHER" id="PTHR23150:SF19">
    <property type="entry name" value="FORMYLGLYCINE-GENERATING ENZYME"/>
    <property type="match status" value="1"/>
</dbReference>
<dbReference type="Gene3D" id="3.90.1580.10">
    <property type="entry name" value="paralog of FGE (formylglycine-generating enzyme)"/>
    <property type="match status" value="1"/>
</dbReference>
<sequence>MFSGKKIQNFSSIPIKGRPLLFLLCCILFLPNQGNSQDGEAVKALDTRKTILWTGEVLGVYRNKGKVKIRIERNSFFADREEEEIRAVLEMQKRFPLLRKPKLEEIGSFSIENIEIEFEKVGRKTKPVSVEMRGSFSLLQGNPERLVAAGVLVGHYGQEKFYQDSADFDATDVVRNRPKKNLLHPKDGKEMVLVSSGYESGGKTLYEQMGYFLFGQGSEPSEDSYNPFFDSPRRDTLEELPSFYIDKHEVTNKEYNKFLKETGTPPPPHWENGLYPKGKDYHPVLNLTYREAELYAKWAGKRIPTEFQWEKAARGTGISWKLLKDESYEFVSTPRDYPFGNEYDPVLCNTKETGKKETVSVFELPTKGESPFGVLGMCGNAPEWTSSPYLPYKGHRLSSVKFGKHLRVIRGGSFSSDKEEAKSFSRDFGGLPNLSTDRKAGIRLIMELNK</sequence>
<evidence type="ECO:0000313" key="2">
    <source>
        <dbReference type="EMBL" id="PNV72575.1"/>
    </source>
</evidence>
<feature type="domain" description="Sulfatase-modifying factor enzyme-like" evidence="1">
    <location>
        <begin position="236"/>
        <end position="444"/>
    </location>
</feature>